<organism evidence="2 3">
    <name type="scientific">Hydnum rufescens UP504</name>
    <dbReference type="NCBI Taxonomy" id="1448309"/>
    <lineage>
        <taxon>Eukaryota</taxon>
        <taxon>Fungi</taxon>
        <taxon>Dikarya</taxon>
        <taxon>Basidiomycota</taxon>
        <taxon>Agaricomycotina</taxon>
        <taxon>Agaricomycetes</taxon>
        <taxon>Cantharellales</taxon>
        <taxon>Hydnaceae</taxon>
        <taxon>Hydnum</taxon>
    </lineage>
</organism>
<dbReference type="EMBL" id="MU129313">
    <property type="protein sequence ID" value="KAF9503707.1"/>
    <property type="molecule type" value="Genomic_DNA"/>
</dbReference>
<evidence type="ECO:0000313" key="2">
    <source>
        <dbReference type="EMBL" id="KAF9503707.1"/>
    </source>
</evidence>
<accession>A0A9P6DH40</accession>
<feature type="compositionally biased region" description="Basic and acidic residues" evidence="1">
    <location>
        <begin position="202"/>
        <end position="216"/>
    </location>
</feature>
<protein>
    <submittedName>
        <fullName evidence="2">Uncharacterized protein</fullName>
    </submittedName>
</protein>
<reference evidence="2" key="1">
    <citation type="journal article" date="2020" name="Nat. Commun.">
        <title>Large-scale genome sequencing of mycorrhizal fungi provides insights into the early evolution of symbiotic traits.</title>
        <authorList>
            <person name="Miyauchi S."/>
            <person name="Kiss E."/>
            <person name="Kuo A."/>
            <person name="Drula E."/>
            <person name="Kohler A."/>
            <person name="Sanchez-Garcia M."/>
            <person name="Morin E."/>
            <person name="Andreopoulos B."/>
            <person name="Barry K.W."/>
            <person name="Bonito G."/>
            <person name="Buee M."/>
            <person name="Carver A."/>
            <person name="Chen C."/>
            <person name="Cichocki N."/>
            <person name="Clum A."/>
            <person name="Culley D."/>
            <person name="Crous P.W."/>
            <person name="Fauchery L."/>
            <person name="Girlanda M."/>
            <person name="Hayes R.D."/>
            <person name="Keri Z."/>
            <person name="LaButti K."/>
            <person name="Lipzen A."/>
            <person name="Lombard V."/>
            <person name="Magnuson J."/>
            <person name="Maillard F."/>
            <person name="Murat C."/>
            <person name="Nolan M."/>
            <person name="Ohm R.A."/>
            <person name="Pangilinan J."/>
            <person name="Pereira M.F."/>
            <person name="Perotto S."/>
            <person name="Peter M."/>
            <person name="Pfister S."/>
            <person name="Riley R."/>
            <person name="Sitrit Y."/>
            <person name="Stielow J.B."/>
            <person name="Szollosi G."/>
            <person name="Zifcakova L."/>
            <person name="Stursova M."/>
            <person name="Spatafora J.W."/>
            <person name="Tedersoo L."/>
            <person name="Vaario L.M."/>
            <person name="Yamada A."/>
            <person name="Yan M."/>
            <person name="Wang P."/>
            <person name="Xu J."/>
            <person name="Bruns T."/>
            <person name="Baldrian P."/>
            <person name="Vilgalys R."/>
            <person name="Dunand C."/>
            <person name="Henrissat B."/>
            <person name="Grigoriev I.V."/>
            <person name="Hibbett D."/>
            <person name="Nagy L.G."/>
            <person name="Martin F.M."/>
        </authorList>
    </citation>
    <scope>NUCLEOTIDE SEQUENCE</scope>
    <source>
        <strain evidence="2">UP504</strain>
    </source>
</reference>
<comment type="caution">
    <text evidence="2">The sequence shown here is derived from an EMBL/GenBank/DDBJ whole genome shotgun (WGS) entry which is preliminary data.</text>
</comment>
<gene>
    <name evidence="2" type="ORF">BS47DRAFT_1369343</name>
</gene>
<name>A0A9P6DH40_9AGAM</name>
<evidence type="ECO:0000313" key="3">
    <source>
        <dbReference type="Proteomes" id="UP000886523"/>
    </source>
</evidence>
<keyword evidence="3" id="KW-1185">Reference proteome</keyword>
<sequence>MNEIQHHTPAKAGPLHYAKAHPKKANETHGEIQMCAATQGSIRGPSPQMPAMDNIWYHTPAAAGLLSIHASHGPNTQTVCHEGRTHGATHPLQQAPFPSVKPHLKPAQTKPKAKHQFKYDTTHPLQWVFSPTTKPHLPEEYIDKAQGDIWARVQPRKNSMLDYPQYNNATHPPKRVPPLHDTPPSEDHTCCGGGGLPSMHETPPDKNTAKVQDQKRTGNTVPHTHRSGCVVIPGPSPQTPATSETTGKAPGPLQKIMPETGWVMV</sequence>
<feature type="region of interest" description="Disordered" evidence="1">
    <location>
        <begin position="181"/>
        <end position="254"/>
    </location>
</feature>
<evidence type="ECO:0000256" key="1">
    <source>
        <dbReference type="SAM" id="MobiDB-lite"/>
    </source>
</evidence>
<dbReference type="AlphaFoldDB" id="A0A9P6DH40"/>
<feature type="region of interest" description="Disordered" evidence="1">
    <location>
        <begin position="1"/>
        <end position="29"/>
    </location>
</feature>
<dbReference type="Proteomes" id="UP000886523">
    <property type="component" value="Unassembled WGS sequence"/>
</dbReference>
<proteinExistence type="predicted"/>